<proteinExistence type="predicted"/>
<dbReference type="OrthoDB" id="3214103at2759"/>
<keyword evidence="1" id="KW-0472">Membrane</keyword>
<reference evidence="2 3" key="1">
    <citation type="submission" date="2019-02" db="EMBL/GenBank/DDBJ databases">
        <title>Genome sequencing of the rare red list fungi Bondarzewia mesenterica.</title>
        <authorList>
            <person name="Buettner E."/>
            <person name="Kellner H."/>
        </authorList>
    </citation>
    <scope>NUCLEOTIDE SEQUENCE [LARGE SCALE GENOMIC DNA]</scope>
    <source>
        <strain evidence="2 3">DSM 108281</strain>
    </source>
</reference>
<feature type="transmembrane region" description="Helical" evidence="1">
    <location>
        <begin position="298"/>
        <end position="319"/>
    </location>
</feature>
<evidence type="ECO:0000256" key="1">
    <source>
        <dbReference type="SAM" id="Phobius"/>
    </source>
</evidence>
<dbReference type="Proteomes" id="UP000310158">
    <property type="component" value="Unassembled WGS sequence"/>
</dbReference>
<keyword evidence="1" id="KW-1133">Transmembrane helix</keyword>
<evidence type="ECO:0000313" key="2">
    <source>
        <dbReference type="EMBL" id="THH10903.1"/>
    </source>
</evidence>
<sequence>MPWSESTRIVISMELRYTVQFAMYSTEIQVYAQTLSADGGTDSNRGRRRHSFTISVGGDESFKFNQTAASFNYPPFLKGPLYGHNIRCNILVQCWTTALAAVRAARCHWNNLSMNETGQRLLIHLITPPAVVELSPFLASSASIEQDRQVKSTTCNELDIDRAVSGVPACRFRLRTECGSASFPNGIFTCLICCSTYLLFRKGLQSRANVVLLIATLTMFGASSSQWGTQFAVVVKQIQGILIREPDQTLESKYPTVNETTLKLSFVDQYLSSINFLVGDSIVIWRVWILYDGKRKVMIVPIIPLIIATVTTFLVGGLQSRVFSTNVEDPNDIYNVLAFWFQVATYGLELATNLAATSLIAYKAWKHRKLIKSALGPRKKTKVEKVLALLVESGVLYCILWILLIGFEFVPPGIANYFTPTAAHIAGMYPTVIVILVSIDQTAWEMTGILVADSVHQGHNLSMLDLAHPRFSLPIEVSRQERSSGSVLQLGSVQVQSAGRDVQLTTVNENLKAASFIF</sequence>
<comment type="caution">
    <text evidence="2">The sequence shown here is derived from an EMBL/GenBank/DDBJ whole genome shotgun (WGS) entry which is preliminary data.</text>
</comment>
<protein>
    <submittedName>
        <fullName evidence="2">Uncharacterized protein</fullName>
    </submittedName>
</protein>
<dbReference type="EMBL" id="SGPL01000543">
    <property type="protein sequence ID" value="THH10903.1"/>
    <property type="molecule type" value="Genomic_DNA"/>
</dbReference>
<gene>
    <name evidence="2" type="ORF">EW146_g8227</name>
</gene>
<feature type="transmembrane region" description="Helical" evidence="1">
    <location>
        <begin position="417"/>
        <end position="439"/>
    </location>
</feature>
<feature type="transmembrane region" description="Helical" evidence="1">
    <location>
        <begin position="270"/>
        <end position="291"/>
    </location>
</feature>
<feature type="transmembrane region" description="Helical" evidence="1">
    <location>
        <begin position="339"/>
        <end position="365"/>
    </location>
</feature>
<name>A0A4V3XDT0_9AGAM</name>
<keyword evidence="1" id="KW-0812">Transmembrane</keyword>
<accession>A0A4V3XDT0</accession>
<organism evidence="2 3">
    <name type="scientific">Bondarzewia mesenterica</name>
    <dbReference type="NCBI Taxonomy" id="1095465"/>
    <lineage>
        <taxon>Eukaryota</taxon>
        <taxon>Fungi</taxon>
        <taxon>Dikarya</taxon>
        <taxon>Basidiomycota</taxon>
        <taxon>Agaricomycotina</taxon>
        <taxon>Agaricomycetes</taxon>
        <taxon>Russulales</taxon>
        <taxon>Bondarzewiaceae</taxon>
        <taxon>Bondarzewia</taxon>
    </lineage>
</organism>
<keyword evidence="3" id="KW-1185">Reference proteome</keyword>
<evidence type="ECO:0000313" key="3">
    <source>
        <dbReference type="Proteomes" id="UP000310158"/>
    </source>
</evidence>
<feature type="transmembrane region" description="Helical" evidence="1">
    <location>
        <begin position="386"/>
        <end position="405"/>
    </location>
</feature>
<feature type="transmembrane region" description="Helical" evidence="1">
    <location>
        <begin position="207"/>
        <end position="227"/>
    </location>
</feature>
<dbReference type="AlphaFoldDB" id="A0A4V3XDT0"/>
<feature type="transmembrane region" description="Helical" evidence="1">
    <location>
        <begin position="181"/>
        <end position="200"/>
    </location>
</feature>